<evidence type="ECO:0000256" key="4">
    <source>
        <dbReference type="ARBA" id="ARBA00022787"/>
    </source>
</evidence>
<keyword evidence="9" id="KW-0012">Acyltransferase</keyword>
<keyword evidence="6" id="KW-0443">Lipid metabolism</keyword>
<dbReference type="PRINTS" id="PR00979">
    <property type="entry name" value="TAFAZZIN"/>
</dbReference>
<reference evidence="14" key="1">
    <citation type="submission" date="2022-07" db="EMBL/GenBank/DDBJ databases">
        <title>Genome Sequence of Physisporinus lineatus.</title>
        <authorList>
            <person name="Buettner E."/>
        </authorList>
    </citation>
    <scope>NUCLEOTIDE SEQUENCE</scope>
    <source>
        <strain evidence="14">VT162</strain>
    </source>
</reference>
<evidence type="ECO:0000256" key="6">
    <source>
        <dbReference type="ARBA" id="ARBA00023098"/>
    </source>
</evidence>
<comment type="similarity">
    <text evidence="2 12">Belongs to the taffazin family.</text>
</comment>
<evidence type="ECO:0000256" key="1">
    <source>
        <dbReference type="ARBA" id="ARBA00004137"/>
    </source>
</evidence>
<dbReference type="Pfam" id="PF01553">
    <property type="entry name" value="Acyltransferase"/>
    <property type="match status" value="1"/>
</dbReference>
<evidence type="ECO:0000256" key="5">
    <source>
        <dbReference type="ARBA" id="ARBA00022792"/>
    </source>
</evidence>
<keyword evidence="3" id="KW-0808">Transferase</keyword>
<evidence type="ECO:0000256" key="11">
    <source>
        <dbReference type="ARBA" id="ARBA00047906"/>
    </source>
</evidence>
<evidence type="ECO:0000313" key="15">
    <source>
        <dbReference type="Proteomes" id="UP001212997"/>
    </source>
</evidence>
<evidence type="ECO:0000313" key="14">
    <source>
        <dbReference type="EMBL" id="KAJ3476721.1"/>
    </source>
</evidence>
<comment type="caution">
    <text evidence="14">The sequence shown here is derived from an EMBL/GenBank/DDBJ whole genome shotgun (WGS) entry which is preliminary data.</text>
</comment>
<evidence type="ECO:0000256" key="8">
    <source>
        <dbReference type="ARBA" id="ARBA00023136"/>
    </source>
</evidence>
<comment type="catalytic activity">
    <reaction evidence="11">
        <text>1'-[1,2-diacyl-sn-glycero-3-phospho],3'-[1-acyl-sn-glycero-3-phospho]-glycerol + a 1,2-diacyl-sn-glycero-3-phosphocholine = a cardiolipin + a 1-acyl-sn-glycero-3-phosphocholine</text>
        <dbReference type="Rhea" id="RHEA:33731"/>
        <dbReference type="ChEBI" id="CHEBI:57643"/>
        <dbReference type="ChEBI" id="CHEBI:58168"/>
        <dbReference type="ChEBI" id="CHEBI:62237"/>
        <dbReference type="ChEBI" id="CHEBI:64743"/>
    </reaction>
    <physiologicalReaction direction="left-to-right" evidence="11">
        <dbReference type="Rhea" id="RHEA:33732"/>
    </physiologicalReaction>
    <physiologicalReaction direction="right-to-left" evidence="11">
        <dbReference type="Rhea" id="RHEA:33733"/>
    </physiologicalReaction>
</comment>
<dbReference type="Proteomes" id="UP001212997">
    <property type="component" value="Unassembled WGS sequence"/>
</dbReference>
<gene>
    <name evidence="14" type="ORF">NLI96_g10970</name>
</gene>
<evidence type="ECO:0000256" key="2">
    <source>
        <dbReference type="ARBA" id="ARBA00010524"/>
    </source>
</evidence>
<sequence length="367" mass="40679">MQALLSKLTVGAIGLTCKTFLNIGYCSSVKVNGLDTLLEALNSKEREKGRGIMTNDPVTWGILPARYYFNSRRTRWVLGASDIMFTNPERGIADDPYLSFLLGSIFSAFFRKGQVIETFRGNGIFQPAVDLAIERLNEGAWVHLFGEGKINQPHMEKKEEEGAPHRPPWKLLRFKWGVGRILMEAEQPPLIIPMWITGFNRLMPEGRPAPFKFFPKPGVDLSITFGQPVNNDHIKAALRTSMNAGIGYGCQEPINAPIPIPVIDGKSFAVPVYSTSSEVRSERISEQRWMGDVISPMVHQLEQQSVAGAEISAHGSSVTQVGLATETERIRSAVTAILQRDVEALGRKVLEINPGLCPESHSRRVNV</sequence>
<comment type="subcellular location">
    <subcellularLocation>
        <location evidence="1">Mitochondrion inner membrane</location>
        <topology evidence="1">Peripheral membrane protein</topology>
        <orientation evidence="1">Intermembrane side</orientation>
    </subcellularLocation>
    <subcellularLocation>
        <location evidence="10">Mitochondrion outer membrane</location>
        <topology evidence="10">Peripheral membrane protein</topology>
        <orientation evidence="10">Intermembrane side</orientation>
    </subcellularLocation>
</comment>
<evidence type="ECO:0000256" key="7">
    <source>
        <dbReference type="ARBA" id="ARBA00023128"/>
    </source>
</evidence>
<dbReference type="AlphaFoldDB" id="A0AAD5USL2"/>
<dbReference type="SUPFAM" id="SSF69593">
    <property type="entry name" value="Glycerol-3-phosphate (1)-acyltransferase"/>
    <property type="match status" value="1"/>
</dbReference>
<dbReference type="CDD" id="cd07989">
    <property type="entry name" value="LPLAT_AGPAT-like"/>
    <property type="match status" value="1"/>
</dbReference>
<keyword evidence="8" id="KW-0472">Membrane</keyword>
<name>A0AAD5USL2_9APHY</name>
<dbReference type="EMBL" id="JANAWD010000675">
    <property type="protein sequence ID" value="KAJ3476721.1"/>
    <property type="molecule type" value="Genomic_DNA"/>
</dbReference>
<dbReference type="GO" id="GO:0047184">
    <property type="term" value="F:1-acylglycerophosphocholine O-acyltransferase activity"/>
    <property type="evidence" value="ECO:0007669"/>
    <property type="project" value="TreeGrafter"/>
</dbReference>
<evidence type="ECO:0000256" key="9">
    <source>
        <dbReference type="ARBA" id="ARBA00023315"/>
    </source>
</evidence>
<protein>
    <recommendedName>
        <fullName evidence="12">Tafazzin family protein</fullName>
    </recommendedName>
</protein>
<accession>A0AAD5USL2</accession>
<dbReference type="GO" id="GO:0005743">
    <property type="term" value="C:mitochondrial inner membrane"/>
    <property type="evidence" value="ECO:0007669"/>
    <property type="project" value="UniProtKB-SubCell"/>
</dbReference>
<evidence type="ECO:0000259" key="13">
    <source>
        <dbReference type="SMART" id="SM00563"/>
    </source>
</evidence>
<keyword evidence="15" id="KW-1185">Reference proteome</keyword>
<dbReference type="SMART" id="SM00563">
    <property type="entry name" value="PlsC"/>
    <property type="match status" value="1"/>
</dbReference>
<evidence type="ECO:0000256" key="3">
    <source>
        <dbReference type="ARBA" id="ARBA00022679"/>
    </source>
</evidence>
<dbReference type="GO" id="GO:0035965">
    <property type="term" value="P:cardiolipin acyl-chain remodeling"/>
    <property type="evidence" value="ECO:0007669"/>
    <property type="project" value="TreeGrafter"/>
</dbReference>
<keyword evidence="5" id="KW-0999">Mitochondrion inner membrane</keyword>
<dbReference type="PANTHER" id="PTHR12497:SF0">
    <property type="entry name" value="TAFAZZIN"/>
    <property type="match status" value="1"/>
</dbReference>
<dbReference type="InterPro" id="IPR002123">
    <property type="entry name" value="Plipid/glycerol_acylTrfase"/>
</dbReference>
<proteinExistence type="inferred from homology"/>
<evidence type="ECO:0000256" key="10">
    <source>
        <dbReference type="ARBA" id="ARBA00024323"/>
    </source>
</evidence>
<dbReference type="GO" id="GO:0005741">
    <property type="term" value="C:mitochondrial outer membrane"/>
    <property type="evidence" value="ECO:0007669"/>
    <property type="project" value="UniProtKB-SubCell"/>
</dbReference>
<keyword evidence="4" id="KW-1000">Mitochondrion outer membrane</keyword>
<dbReference type="PANTHER" id="PTHR12497">
    <property type="entry name" value="TAZ PROTEIN TAFAZZIN"/>
    <property type="match status" value="1"/>
</dbReference>
<dbReference type="InterPro" id="IPR000872">
    <property type="entry name" value="Tafazzin"/>
</dbReference>
<keyword evidence="7" id="KW-0496">Mitochondrion</keyword>
<evidence type="ECO:0000256" key="12">
    <source>
        <dbReference type="RuleBase" id="RU365062"/>
    </source>
</evidence>
<dbReference type="GO" id="GO:0007007">
    <property type="term" value="P:inner mitochondrial membrane organization"/>
    <property type="evidence" value="ECO:0007669"/>
    <property type="project" value="TreeGrafter"/>
</dbReference>
<feature type="domain" description="Phospholipid/glycerol acyltransferase" evidence="13">
    <location>
        <begin position="90"/>
        <end position="199"/>
    </location>
</feature>
<organism evidence="14 15">
    <name type="scientific">Meripilus lineatus</name>
    <dbReference type="NCBI Taxonomy" id="2056292"/>
    <lineage>
        <taxon>Eukaryota</taxon>
        <taxon>Fungi</taxon>
        <taxon>Dikarya</taxon>
        <taxon>Basidiomycota</taxon>
        <taxon>Agaricomycotina</taxon>
        <taxon>Agaricomycetes</taxon>
        <taxon>Polyporales</taxon>
        <taxon>Meripilaceae</taxon>
        <taxon>Meripilus</taxon>
    </lineage>
</organism>